<feature type="non-terminal residue" evidence="3">
    <location>
        <position position="126"/>
    </location>
</feature>
<proteinExistence type="predicted"/>
<dbReference type="InterPro" id="IPR004562">
    <property type="entry name" value="LipoylTrfase_LipoateP_Ligase"/>
</dbReference>
<dbReference type="AlphaFoldDB" id="A0AA44A5H4"/>
<dbReference type="GO" id="GO:0005737">
    <property type="term" value="C:cytoplasm"/>
    <property type="evidence" value="ECO:0007669"/>
    <property type="project" value="TreeGrafter"/>
</dbReference>
<dbReference type="Pfam" id="PF21948">
    <property type="entry name" value="LplA-B_cat"/>
    <property type="match status" value="1"/>
</dbReference>
<dbReference type="InterPro" id="IPR045864">
    <property type="entry name" value="aa-tRNA-synth_II/BPL/LPL"/>
</dbReference>
<dbReference type="PROSITE" id="PS51733">
    <property type="entry name" value="BPL_LPL_CATALYTIC"/>
    <property type="match status" value="1"/>
</dbReference>
<dbReference type="Gene3D" id="3.30.930.10">
    <property type="entry name" value="Bira Bifunctional Protein, Domain 2"/>
    <property type="match status" value="1"/>
</dbReference>
<name>A0AA44A5H4_ECOLX</name>
<dbReference type="GO" id="GO:0016979">
    <property type="term" value="F:lipoate-protein ligase activity"/>
    <property type="evidence" value="ECO:0007669"/>
    <property type="project" value="TreeGrafter"/>
</dbReference>
<sequence length="126" mass="14206">MYLIEPIRNGEYITDGAIALAMQVYVNQNIFLDEDILFPYYCDPKVEIGRFQNTAIEVNQDYIDKHSIQVVRRDTGGGAVYVDKGAVNMCCILEQDTSIYGDFQRFYQPAIKALHTLGATDVIQSG</sequence>
<dbReference type="PANTHER" id="PTHR12561">
    <property type="entry name" value="LIPOATE-PROTEIN LIGASE"/>
    <property type="match status" value="1"/>
</dbReference>
<accession>A0AA44A5H4</accession>
<evidence type="ECO:0000313" key="4">
    <source>
        <dbReference type="Proteomes" id="UP000460351"/>
    </source>
</evidence>
<gene>
    <name evidence="3" type="ORF">E4K51_27450</name>
</gene>
<dbReference type="GO" id="GO:0017118">
    <property type="term" value="F:lipoyltransferase activity"/>
    <property type="evidence" value="ECO:0007669"/>
    <property type="project" value="TreeGrafter"/>
</dbReference>
<dbReference type="EMBL" id="SQQU01000205">
    <property type="protein sequence ID" value="MQS33728.1"/>
    <property type="molecule type" value="Genomic_DNA"/>
</dbReference>
<dbReference type="InterPro" id="IPR004143">
    <property type="entry name" value="BPL_LPL_catalytic"/>
</dbReference>
<dbReference type="GO" id="GO:0009249">
    <property type="term" value="P:protein lipoylation"/>
    <property type="evidence" value="ECO:0007669"/>
    <property type="project" value="InterPro"/>
</dbReference>
<organism evidence="3 4">
    <name type="scientific">Escherichia coli</name>
    <dbReference type="NCBI Taxonomy" id="562"/>
    <lineage>
        <taxon>Bacteria</taxon>
        <taxon>Pseudomonadati</taxon>
        <taxon>Pseudomonadota</taxon>
        <taxon>Gammaproteobacteria</taxon>
        <taxon>Enterobacterales</taxon>
        <taxon>Enterobacteriaceae</taxon>
        <taxon>Escherichia</taxon>
    </lineage>
</organism>
<keyword evidence="3" id="KW-0436">Ligase</keyword>
<evidence type="ECO:0000259" key="2">
    <source>
        <dbReference type="PROSITE" id="PS51733"/>
    </source>
</evidence>
<comment type="pathway">
    <text evidence="1">Protein modification; protein lipoylation via exogenous pathway; protein N(6)-(lipoyl)lysine from lipoate: step 2/2.</text>
</comment>
<dbReference type="SUPFAM" id="SSF55681">
    <property type="entry name" value="Class II aaRS and biotin synthetases"/>
    <property type="match status" value="1"/>
</dbReference>
<protein>
    <submittedName>
        <fullName evidence="3">Lipoate--protein ligase family protein</fullName>
    </submittedName>
</protein>
<comment type="caution">
    <text evidence="3">The sequence shown here is derived from an EMBL/GenBank/DDBJ whole genome shotgun (WGS) entry which is preliminary data.</text>
</comment>
<evidence type="ECO:0000256" key="1">
    <source>
        <dbReference type="ARBA" id="ARBA00005085"/>
    </source>
</evidence>
<dbReference type="Proteomes" id="UP000460351">
    <property type="component" value="Unassembled WGS sequence"/>
</dbReference>
<reference evidence="3 4" key="1">
    <citation type="journal article" date="2019" name="Microorganisms">
        <title>Characteristics of Carbapenem-Resistant and Colistin-Resistant Escherichia coli Co-Producing NDM-1 and MCR-1 from Pig Farms in China.</title>
        <authorList>
            <person name="Peng Z."/>
            <person name="Li X."/>
            <person name="Hu Z."/>
            <person name="Li Z."/>
            <person name="Lv Y."/>
            <person name="Lei M."/>
            <person name="Wu B."/>
            <person name="Chen H."/>
            <person name="Wang X."/>
        </authorList>
    </citation>
    <scope>NUCLEOTIDE SEQUENCE [LARGE SCALE GENOMIC DNA]</scope>
    <source>
        <strain evidence="3 4">RXD010</strain>
    </source>
</reference>
<dbReference type="PANTHER" id="PTHR12561:SF3">
    <property type="entry name" value="LIPOYLTRANSFERASE 1, MITOCHONDRIAL"/>
    <property type="match status" value="1"/>
</dbReference>
<feature type="domain" description="BPL/LPL catalytic" evidence="2">
    <location>
        <begin position="31"/>
        <end position="126"/>
    </location>
</feature>
<evidence type="ECO:0000313" key="3">
    <source>
        <dbReference type="EMBL" id="MQS33728.1"/>
    </source>
</evidence>